<keyword evidence="17" id="KW-1185">Reference proteome</keyword>
<evidence type="ECO:0000256" key="5">
    <source>
        <dbReference type="ARBA" id="ARBA00022801"/>
    </source>
</evidence>
<dbReference type="Gene3D" id="3.10.50.10">
    <property type="match status" value="1"/>
</dbReference>
<feature type="domain" description="GH18" evidence="15">
    <location>
        <begin position="92"/>
        <end position="468"/>
    </location>
</feature>
<dbReference type="SUPFAM" id="SSF51445">
    <property type="entry name" value="(Trans)glycosidases"/>
    <property type="match status" value="1"/>
</dbReference>
<comment type="catalytic activity">
    <reaction evidence="1">
        <text>Random endo-hydrolysis of N-acetyl-beta-D-glucosaminide (1-&gt;4)-beta-linkages in chitin and chitodextrins.</text>
        <dbReference type="EC" id="3.2.1.14"/>
    </reaction>
</comment>
<keyword evidence="5 12" id="KW-0378">Hydrolase</keyword>
<feature type="compositionally biased region" description="Basic and acidic residues" evidence="13">
    <location>
        <begin position="447"/>
        <end position="460"/>
    </location>
</feature>
<dbReference type="InterPro" id="IPR011583">
    <property type="entry name" value="Chitinase_II/V-like_cat"/>
</dbReference>
<comment type="caution">
    <text evidence="16">The sequence shown here is derived from an EMBL/GenBank/DDBJ whole genome shotgun (WGS) entry which is preliminary data.</text>
</comment>
<dbReference type="EC" id="3.2.1.14" evidence="3"/>
<organism evidence="16 17">
    <name type="scientific">Diplodia intermedia</name>
    <dbReference type="NCBI Taxonomy" id="856260"/>
    <lineage>
        <taxon>Eukaryota</taxon>
        <taxon>Fungi</taxon>
        <taxon>Dikarya</taxon>
        <taxon>Ascomycota</taxon>
        <taxon>Pezizomycotina</taxon>
        <taxon>Dothideomycetes</taxon>
        <taxon>Dothideomycetes incertae sedis</taxon>
        <taxon>Botryosphaeriales</taxon>
        <taxon>Botryosphaeriaceae</taxon>
        <taxon>Diplodia</taxon>
    </lineage>
</organism>
<dbReference type="Pfam" id="PF00704">
    <property type="entry name" value="Glyco_hydro_18"/>
    <property type="match status" value="1"/>
</dbReference>
<reference evidence="16 17" key="1">
    <citation type="journal article" date="2023" name="Plant Dis.">
        <title>First Report of Diplodia intermedia Causing Canker and Dieback Diseases on Apple Trees in Canada.</title>
        <authorList>
            <person name="Ellouze W."/>
            <person name="Ilyukhin E."/>
            <person name="Sulman M."/>
            <person name="Ali S."/>
        </authorList>
    </citation>
    <scope>NUCLEOTIDE SEQUENCE [LARGE SCALE GENOMIC DNA]</scope>
    <source>
        <strain evidence="16 17">M45-28</strain>
    </source>
</reference>
<feature type="disulfide bond" evidence="11">
    <location>
        <begin position="37"/>
        <end position="51"/>
    </location>
</feature>
<evidence type="ECO:0000256" key="4">
    <source>
        <dbReference type="ARBA" id="ARBA00022669"/>
    </source>
</evidence>
<evidence type="ECO:0000256" key="3">
    <source>
        <dbReference type="ARBA" id="ARBA00012729"/>
    </source>
</evidence>
<evidence type="ECO:0000259" key="15">
    <source>
        <dbReference type="PROSITE" id="PS51910"/>
    </source>
</evidence>
<dbReference type="InterPro" id="IPR001223">
    <property type="entry name" value="Glyco_hydro18_cat"/>
</dbReference>
<keyword evidence="4 11" id="KW-0147">Chitin-binding</keyword>
<dbReference type="PROSITE" id="PS01095">
    <property type="entry name" value="GH18_1"/>
    <property type="match status" value="1"/>
</dbReference>
<feature type="disulfide bond" evidence="11">
    <location>
        <begin position="32"/>
        <end position="44"/>
    </location>
</feature>
<dbReference type="Pfam" id="PF00187">
    <property type="entry name" value="Chitin_bind_1"/>
    <property type="match status" value="1"/>
</dbReference>
<dbReference type="Gene3D" id="3.30.60.10">
    <property type="entry name" value="Endochitinase-like"/>
    <property type="match status" value="1"/>
</dbReference>
<dbReference type="PANTHER" id="PTHR47700">
    <property type="entry name" value="V CHITINASE, PUTATIVE (AFU_ORTHOLOGUE AFUA_6G13720)-RELATED"/>
    <property type="match status" value="1"/>
</dbReference>
<dbReference type="InterPro" id="IPR036861">
    <property type="entry name" value="Endochitinase-like_sf"/>
</dbReference>
<dbReference type="SUPFAM" id="SSF57016">
    <property type="entry name" value="Plant lectins/antimicrobial peptides"/>
    <property type="match status" value="1"/>
</dbReference>
<dbReference type="InterPro" id="IPR029070">
    <property type="entry name" value="Chitinase_insertion_sf"/>
</dbReference>
<dbReference type="PROSITE" id="PS50941">
    <property type="entry name" value="CHIT_BIND_I_2"/>
    <property type="match status" value="1"/>
</dbReference>
<feature type="domain" description="Chitin-binding type-1" evidence="14">
    <location>
        <begin position="7"/>
        <end position="78"/>
    </location>
</feature>
<feature type="region of interest" description="Disordered" evidence="13">
    <location>
        <begin position="447"/>
        <end position="468"/>
    </location>
</feature>
<protein>
    <recommendedName>
        <fullName evidence="3">chitinase</fullName>
        <ecNumber evidence="3">3.2.1.14</ecNumber>
    </recommendedName>
</protein>
<dbReference type="Proteomes" id="UP001521184">
    <property type="component" value="Unassembled WGS sequence"/>
</dbReference>
<evidence type="ECO:0000256" key="9">
    <source>
        <dbReference type="ARBA" id="ARBA00023295"/>
    </source>
</evidence>
<keyword evidence="6" id="KW-0146">Chitin degradation</keyword>
<dbReference type="InterPro" id="IPR053214">
    <property type="entry name" value="LysM12-like"/>
</dbReference>
<evidence type="ECO:0000256" key="1">
    <source>
        <dbReference type="ARBA" id="ARBA00000822"/>
    </source>
</evidence>
<evidence type="ECO:0000256" key="10">
    <source>
        <dbReference type="ARBA" id="ARBA00023326"/>
    </source>
</evidence>
<feature type="region of interest" description="Disordered" evidence="13">
    <location>
        <begin position="1"/>
        <end position="22"/>
    </location>
</feature>
<evidence type="ECO:0000256" key="11">
    <source>
        <dbReference type="PROSITE-ProRule" id="PRU00261"/>
    </source>
</evidence>
<accession>A0ABR3TF04</accession>
<dbReference type="InterPro" id="IPR001002">
    <property type="entry name" value="Chitin-bd_1"/>
</dbReference>
<evidence type="ECO:0000259" key="14">
    <source>
        <dbReference type="PROSITE" id="PS50941"/>
    </source>
</evidence>
<evidence type="ECO:0000256" key="12">
    <source>
        <dbReference type="RuleBase" id="RU000489"/>
    </source>
</evidence>
<comment type="similarity">
    <text evidence="2">Belongs to the glycosyl hydrolase 18 family. Chitinase class V subfamily.</text>
</comment>
<evidence type="ECO:0000256" key="8">
    <source>
        <dbReference type="ARBA" id="ARBA00023277"/>
    </source>
</evidence>
<dbReference type="EMBL" id="JAKEKT020000083">
    <property type="protein sequence ID" value="KAL1638002.1"/>
    <property type="molecule type" value="Genomic_DNA"/>
</dbReference>
<dbReference type="CDD" id="cd00035">
    <property type="entry name" value="ChtBD1"/>
    <property type="match status" value="1"/>
</dbReference>
<proteinExistence type="inferred from homology"/>
<keyword evidence="7" id="KW-0843">Virulence</keyword>
<dbReference type="InterPro" id="IPR001579">
    <property type="entry name" value="Glyco_hydro_18_chit_AS"/>
</dbReference>
<evidence type="ECO:0000256" key="13">
    <source>
        <dbReference type="SAM" id="MobiDB-lite"/>
    </source>
</evidence>
<dbReference type="PANTHER" id="PTHR47700:SF2">
    <property type="entry name" value="CHITINASE"/>
    <property type="match status" value="1"/>
</dbReference>
<evidence type="ECO:0000256" key="7">
    <source>
        <dbReference type="ARBA" id="ARBA00023026"/>
    </source>
</evidence>
<evidence type="ECO:0000256" key="6">
    <source>
        <dbReference type="ARBA" id="ARBA00023024"/>
    </source>
</evidence>
<dbReference type="SMART" id="SM00636">
    <property type="entry name" value="Glyco_18"/>
    <property type="match status" value="1"/>
</dbReference>
<keyword evidence="11" id="KW-1015">Disulfide bond</keyword>
<evidence type="ECO:0000313" key="17">
    <source>
        <dbReference type="Proteomes" id="UP001521184"/>
    </source>
</evidence>
<evidence type="ECO:0000313" key="16">
    <source>
        <dbReference type="EMBL" id="KAL1638002.1"/>
    </source>
</evidence>
<dbReference type="Gene3D" id="3.20.20.80">
    <property type="entry name" value="Glycosidases"/>
    <property type="match status" value="1"/>
</dbReference>
<keyword evidence="8" id="KW-0119">Carbohydrate metabolism</keyword>
<name>A0ABR3TF04_9PEZI</name>
<feature type="region of interest" description="Disordered" evidence="13">
    <location>
        <begin position="208"/>
        <end position="227"/>
    </location>
</feature>
<sequence length="468" mass="49899">MPQTIDNAVCGPLKPGSQPPTDGQTLADLNPCPLNACCTIWGQCGITPEFCNNDTAASTGNPGTAPPGRSGCISNCGTDIKNNSAAGPVISPISIGYYESWNFDRRCLNMRADSVDTSKYTHYHWAFAAIDPTTFEVSINDTYNQWSRFTGLTGIKRIVSLGGYAFSTDPSTASIFRLATHPANASLFAANIAAFLATHNLDGVDIDWEYPSNPDSPSPSPSPSSDGPQYLSFLTSLRAALPPTATLSIAAPASYWYLRAFPIAAIASAVDYIVYMTYDLHGQWDFGSAFSQSGCPTGNCLRSHVNLTETLWALGMVTKAGVAPGKVAVGLAAYGRSFGMRERGCDGPECAFEGGRLNSTAAMAGCTQTPGLVANAEIEVVRGVARRGTRAWFDEGSGSDVLVYGDGHVGQWVAYMGEETRGARKERYEALGFAGTADWAVDLLRFRDDDERDPEGDGRRRPVPAGGR</sequence>
<evidence type="ECO:0000256" key="2">
    <source>
        <dbReference type="ARBA" id="ARBA00008682"/>
    </source>
</evidence>
<feature type="disulfide bond" evidence="11">
    <location>
        <begin position="72"/>
        <end position="76"/>
    </location>
</feature>
<dbReference type="InterPro" id="IPR017853">
    <property type="entry name" value="GH"/>
</dbReference>
<dbReference type="PROSITE" id="PS51910">
    <property type="entry name" value="GH18_2"/>
    <property type="match status" value="1"/>
</dbReference>
<comment type="caution">
    <text evidence="11">Lacks conserved residue(s) required for the propagation of feature annotation.</text>
</comment>
<dbReference type="SUPFAM" id="SSF54556">
    <property type="entry name" value="Chitinase insertion domain"/>
    <property type="match status" value="1"/>
</dbReference>
<gene>
    <name evidence="16" type="ORF">SLS58_009022</name>
</gene>
<keyword evidence="10" id="KW-0624">Polysaccharide degradation</keyword>
<keyword evidence="9 12" id="KW-0326">Glycosidase</keyword>